<dbReference type="RefSeq" id="WP_112055978.1">
    <property type="nucleotide sequence ID" value="NZ_JBAVQX010000154.1"/>
</dbReference>
<dbReference type="AlphaFoldDB" id="A0A328XMB6"/>
<comment type="caution">
    <text evidence="1">The sequence shown here is derived from an EMBL/GenBank/DDBJ whole genome shotgun (WGS) entry which is preliminary data.</text>
</comment>
<name>A0A328XMB6_9GAMM</name>
<evidence type="ECO:0000313" key="2">
    <source>
        <dbReference type="Proteomes" id="UP000249700"/>
    </source>
</evidence>
<evidence type="ECO:0000313" key="1">
    <source>
        <dbReference type="EMBL" id="RAR58621.1"/>
    </source>
</evidence>
<accession>A0A328XMB6</accession>
<dbReference type="OrthoDB" id="9800283at2"/>
<dbReference type="CDD" id="cd00565">
    <property type="entry name" value="Ubl_ThiS"/>
    <property type="match status" value="1"/>
</dbReference>
<dbReference type="SUPFAM" id="SSF54285">
    <property type="entry name" value="MoaD/ThiS"/>
    <property type="match status" value="1"/>
</dbReference>
<dbReference type="Pfam" id="PF02597">
    <property type="entry name" value="ThiS"/>
    <property type="match status" value="1"/>
</dbReference>
<dbReference type="InterPro" id="IPR010035">
    <property type="entry name" value="Thi_S"/>
</dbReference>
<gene>
    <name evidence="1" type="ORF">BCL93_111108</name>
</gene>
<proteinExistence type="predicted"/>
<organism evidence="1 2">
    <name type="scientific">Onishia taeanensis</name>
    <dbReference type="NCBI Taxonomy" id="284577"/>
    <lineage>
        <taxon>Bacteria</taxon>
        <taxon>Pseudomonadati</taxon>
        <taxon>Pseudomonadota</taxon>
        <taxon>Gammaproteobacteria</taxon>
        <taxon>Oceanospirillales</taxon>
        <taxon>Halomonadaceae</taxon>
        <taxon>Onishia</taxon>
    </lineage>
</organism>
<reference evidence="1 2" key="1">
    <citation type="submission" date="2018-06" db="EMBL/GenBank/DDBJ databases">
        <title>Comparative analysis of microorganisms from saline springs in Andes Mountain Range, Colombia.</title>
        <authorList>
            <person name="Rubin E."/>
        </authorList>
    </citation>
    <scope>NUCLEOTIDE SEQUENCE [LARGE SCALE GENOMIC DNA]</scope>
    <source>
        <strain evidence="1 2">USBA-857</strain>
    </source>
</reference>
<dbReference type="InterPro" id="IPR016155">
    <property type="entry name" value="Mopterin_synth/thiamin_S_b"/>
</dbReference>
<dbReference type="PANTHER" id="PTHR34472">
    <property type="entry name" value="SULFUR CARRIER PROTEIN THIS"/>
    <property type="match status" value="1"/>
</dbReference>
<dbReference type="EMBL" id="QLSX01000011">
    <property type="protein sequence ID" value="RAR58621.1"/>
    <property type="molecule type" value="Genomic_DNA"/>
</dbReference>
<dbReference type="NCBIfam" id="TIGR01683">
    <property type="entry name" value="thiS"/>
    <property type="match status" value="1"/>
</dbReference>
<dbReference type="InterPro" id="IPR012675">
    <property type="entry name" value="Beta-grasp_dom_sf"/>
</dbReference>
<dbReference type="InterPro" id="IPR003749">
    <property type="entry name" value="ThiS/MoaD-like"/>
</dbReference>
<dbReference type="PANTHER" id="PTHR34472:SF1">
    <property type="entry name" value="SULFUR CARRIER PROTEIN THIS"/>
    <property type="match status" value="1"/>
</dbReference>
<protein>
    <submittedName>
        <fullName evidence="1">Sulfur carrier protein ThiS</fullName>
    </submittedName>
</protein>
<dbReference type="Proteomes" id="UP000249700">
    <property type="component" value="Unassembled WGS sequence"/>
</dbReference>
<sequence length="66" mass="7046">MQIQLNGDAKQLASETTVGELVVALELAGRRIAVEVNEEIVPRSQHEATRLAEGDRVEIVHAIGGG</sequence>
<dbReference type="Gene3D" id="3.10.20.30">
    <property type="match status" value="1"/>
</dbReference>